<dbReference type="HOGENOM" id="CLU_208519_1_0_9"/>
<accession>G9QLU3</accession>
<name>G9QLU3_9BACI</name>
<dbReference type="InterPro" id="IPR048062">
    <property type="entry name" value="SE1832-like"/>
</dbReference>
<proteinExistence type="predicted"/>
<keyword evidence="1" id="KW-0175">Coiled coil</keyword>
<dbReference type="GeneID" id="87583037"/>
<gene>
    <name evidence="2" type="ORF">HMPREF1015_02001</name>
</gene>
<dbReference type="PATRIC" id="fig|665952.3.peg.2038"/>
<dbReference type="Gene3D" id="1.20.58.120">
    <property type="entry name" value="BAG domain"/>
    <property type="match status" value="1"/>
</dbReference>
<dbReference type="RefSeq" id="WP_004439417.1">
    <property type="nucleotide sequence ID" value="NZ_JH414756.1"/>
</dbReference>
<organism evidence="2 3">
    <name type="scientific">Bacillus smithii 7_3_47FAA</name>
    <dbReference type="NCBI Taxonomy" id="665952"/>
    <lineage>
        <taxon>Bacteria</taxon>
        <taxon>Bacillati</taxon>
        <taxon>Bacillota</taxon>
        <taxon>Bacilli</taxon>
        <taxon>Bacillales</taxon>
        <taxon>Bacillaceae</taxon>
        <taxon>Bacillus</taxon>
    </lineage>
</organism>
<evidence type="ECO:0000313" key="2">
    <source>
        <dbReference type="EMBL" id="EHL77826.1"/>
    </source>
</evidence>
<evidence type="ECO:0000313" key="3">
    <source>
        <dbReference type="Proteomes" id="UP000011747"/>
    </source>
</evidence>
<dbReference type="AlphaFoldDB" id="G9QLU3"/>
<sequence length="60" mass="7111">MKRADIEYAIKEIKMDYIRIQGDIEKLESTGQSVSNAEKMLKQMEDQLKYLNEQLLKCEE</sequence>
<dbReference type="GO" id="GO:0051087">
    <property type="term" value="F:protein-folding chaperone binding"/>
    <property type="evidence" value="ECO:0007669"/>
    <property type="project" value="InterPro"/>
</dbReference>
<feature type="coiled-coil region" evidence="1">
    <location>
        <begin position="27"/>
        <end position="54"/>
    </location>
</feature>
<comment type="caution">
    <text evidence="2">The sequence shown here is derived from an EMBL/GenBank/DDBJ whole genome shotgun (WGS) entry which is preliminary data.</text>
</comment>
<evidence type="ECO:0000256" key="1">
    <source>
        <dbReference type="SAM" id="Coils"/>
    </source>
</evidence>
<keyword evidence="3" id="KW-1185">Reference proteome</keyword>
<reference evidence="2 3" key="1">
    <citation type="submission" date="2011-09" db="EMBL/GenBank/DDBJ databases">
        <title>The Genome Sequence of Bacillus smithii 7_3_47FAA.</title>
        <authorList>
            <consortium name="The Broad Institute Genome Sequencing Platform"/>
            <person name="Earl A."/>
            <person name="Ward D."/>
            <person name="Feldgarden M."/>
            <person name="Gevers D."/>
            <person name="Daigneault M."/>
            <person name="Strauss J."/>
            <person name="Allen-Vercoe E."/>
            <person name="Young S.K."/>
            <person name="Zeng Q."/>
            <person name="Gargeya S."/>
            <person name="Fitzgerald M."/>
            <person name="Haas B."/>
            <person name="Abouelleil A."/>
            <person name="Alvarado L."/>
            <person name="Arachchi H.M."/>
            <person name="Berlin A."/>
            <person name="Brown A."/>
            <person name="Chapman S.B."/>
            <person name="Chen Z."/>
            <person name="Dunbar C."/>
            <person name="Freedman E."/>
            <person name="Gearin G."/>
            <person name="Goldberg J."/>
            <person name="Griggs A."/>
            <person name="Gujja S."/>
            <person name="Heiman D."/>
            <person name="Howarth C."/>
            <person name="Larson L."/>
            <person name="Lui A."/>
            <person name="MacDonald P.J.P."/>
            <person name="Montmayeur A."/>
            <person name="Murphy C."/>
            <person name="Neiman D."/>
            <person name="Pearson M."/>
            <person name="Priest M."/>
            <person name="Roberts A."/>
            <person name="Saif S."/>
            <person name="Shea T."/>
            <person name="Shenoy N."/>
            <person name="Sisk P."/>
            <person name="Stolte C."/>
            <person name="Sykes S."/>
            <person name="Wortman J."/>
            <person name="Nusbaum C."/>
            <person name="Birren B."/>
        </authorList>
    </citation>
    <scope>NUCLEOTIDE SEQUENCE [LARGE SCALE GENOMIC DNA]</scope>
    <source>
        <strain evidence="2 3">7_3_47FAA</strain>
    </source>
</reference>
<dbReference type="InterPro" id="IPR036533">
    <property type="entry name" value="BAG_dom_sf"/>
</dbReference>
<dbReference type="EMBL" id="ACWF01000105">
    <property type="protein sequence ID" value="EHL77826.1"/>
    <property type="molecule type" value="Genomic_DNA"/>
</dbReference>
<dbReference type="NCBIfam" id="NF040877">
    <property type="entry name" value="SE1832_fam"/>
    <property type="match status" value="1"/>
</dbReference>
<dbReference type="Proteomes" id="UP000011747">
    <property type="component" value="Unassembled WGS sequence"/>
</dbReference>
<protein>
    <submittedName>
        <fullName evidence="2">Uncharacterized protein</fullName>
    </submittedName>
</protein>